<dbReference type="EMBL" id="JACHGN010000003">
    <property type="protein sequence ID" value="MBB5131835.1"/>
    <property type="molecule type" value="Genomic_DNA"/>
</dbReference>
<organism evidence="5 6">
    <name type="scientific">Thermocatellispora tengchongensis</name>
    <dbReference type="NCBI Taxonomy" id="1073253"/>
    <lineage>
        <taxon>Bacteria</taxon>
        <taxon>Bacillati</taxon>
        <taxon>Actinomycetota</taxon>
        <taxon>Actinomycetes</taxon>
        <taxon>Streptosporangiales</taxon>
        <taxon>Streptosporangiaceae</taxon>
        <taxon>Thermocatellispora</taxon>
    </lineage>
</organism>
<dbReference type="PANTHER" id="PTHR47235:SF1">
    <property type="entry name" value="BLR6548 PROTEIN"/>
    <property type="match status" value="1"/>
</dbReference>
<keyword evidence="6" id="KW-1185">Reference proteome</keyword>
<reference evidence="5 6" key="1">
    <citation type="submission" date="2020-08" db="EMBL/GenBank/DDBJ databases">
        <title>Genomic Encyclopedia of Type Strains, Phase IV (KMG-IV): sequencing the most valuable type-strain genomes for metagenomic binning, comparative biology and taxonomic classification.</title>
        <authorList>
            <person name="Goeker M."/>
        </authorList>
    </citation>
    <scope>NUCLEOTIDE SEQUENCE [LARGE SCALE GENOMIC DNA]</scope>
    <source>
        <strain evidence="5 6">DSM 45615</strain>
    </source>
</reference>
<dbReference type="Proteomes" id="UP000578449">
    <property type="component" value="Unassembled WGS sequence"/>
</dbReference>
<dbReference type="InterPro" id="IPR028082">
    <property type="entry name" value="Peripla_BP_I"/>
</dbReference>
<evidence type="ECO:0000256" key="1">
    <source>
        <dbReference type="ARBA" id="ARBA00010062"/>
    </source>
</evidence>
<dbReference type="PANTHER" id="PTHR47235">
    <property type="entry name" value="BLR6548 PROTEIN"/>
    <property type="match status" value="1"/>
</dbReference>
<evidence type="ECO:0000313" key="5">
    <source>
        <dbReference type="EMBL" id="MBB5131835.1"/>
    </source>
</evidence>
<feature type="signal peptide" evidence="3">
    <location>
        <begin position="1"/>
        <end position="26"/>
    </location>
</feature>
<dbReference type="PROSITE" id="PS51257">
    <property type="entry name" value="PROKAR_LIPOPROTEIN"/>
    <property type="match status" value="1"/>
</dbReference>
<dbReference type="Gene3D" id="3.40.50.2300">
    <property type="match status" value="2"/>
</dbReference>
<keyword evidence="2 3" id="KW-0732">Signal</keyword>
<dbReference type="AlphaFoldDB" id="A0A840P740"/>
<protein>
    <submittedName>
        <fullName evidence="5">ABC-type branched-subunit amino acid transport system substrate-binding protein</fullName>
    </submittedName>
</protein>
<name>A0A840P740_9ACTN</name>
<feature type="chain" id="PRO_5038526914" evidence="3">
    <location>
        <begin position="27"/>
        <end position="422"/>
    </location>
</feature>
<dbReference type="SUPFAM" id="SSF53822">
    <property type="entry name" value="Periplasmic binding protein-like I"/>
    <property type="match status" value="1"/>
</dbReference>
<accession>A0A840P740</accession>
<evidence type="ECO:0000259" key="4">
    <source>
        <dbReference type="Pfam" id="PF13458"/>
    </source>
</evidence>
<evidence type="ECO:0000256" key="3">
    <source>
        <dbReference type="SAM" id="SignalP"/>
    </source>
</evidence>
<evidence type="ECO:0000256" key="2">
    <source>
        <dbReference type="ARBA" id="ARBA00022729"/>
    </source>
</evidence>
<sequence>MRNKPRTVTRAAAAAALLALAVASCASEKATGGPAATGGDGVKTGPGVTADKITVAMMTDLTGPYASLGKSITQAQQLYFEQLNHAGGVCGRTVETVVRDHGYDAQKAVAAYTELAPKSAVVAHFIGSPMVLALKQRIEADKLLTIPMAWATGLLGARAIQVTATTYDVDMINGVDFLVKEKGIKKGDTIGHLYFEGDYGESALDGSKYAAEKLGLKIFEQKIKATDQDMSAQVAAFKSAGVKAILISAGPRQAASLVGVAVSKGMDVPFVGSNSAYAPQLLATPAAPALLKDYYIMTGGAPMSAKEPVIEKLAADYKAKYPNDVIDSGVSAGYSAAQIVGDALKKACEAKDLSREGIITAHRGQKAWSAGYGSTQDFSVFDQPASRESYIVKPDKAALGGSVIYKEPAVSDLAKDYPVPVG</sequence>
<dbReference type="RefSeq" id="WP_185048661.1">
    <property type="nucleotide sequence ID" value="NZ_BAABIX010000009.1"/>
</dbReference>
<dbReference type="Pfam" id="PF13458">
    <property type="entry name" value="Peripla_BP_6"/>
    <property type="match status" value="1"/>
</dbReference>
<proteinExistence type="inferred from homology"/>
<feature type="domain" description="Leucine-binding protein" evidence="4">
    <location>
        <begin position="52"/>
        <end position="395"/>
    </location>
</feature>
<comment type="caution">
    <text evidence="5">The sequence shown here is derived from an EMBL/GenBank/DDBJ whole genome shotgun (WGS) entry which is preliminary data.</text>
</comment>
<dbReference type="InterPro" id="IPR028081">
    <property type="entry name" value="Leu-bd"/>
</dbReference>
<comment type="similarity">
    <text evidence="1">Belongs to the leucine-binding protein family.</text>
</comment>
<gene>
    <name evidence="5" type="ORF">HNP84_001548</name>
</gene>
<evidence type="ECO:0000313" key="6">
    <source>
        <dbReference type="Proteomes" id="UP000578449"/>
    </source>
</evidence>